<name>A0A7R7ZFZ7_9MOLU</name>
<keyword evidence="1" id="KW-0067">ATP-binding</keyword>
<dbReference type="HAMAP" id="MF_01270">
    <property type="entry name" value="AnhMurNAc_kinase"/>
    <property type="match status" value="1"/>
</dbReference>
<comment type="catalytic activity">
    <reaction evidence="1">
        <text>1,6-anhydro-N-acetyl-beta-muramate + ATP + H2O = N-acetyl-D-muramate 6-phosphate + ADP + H(+)</text>
        <dbReference type="Rhea" id="RHEA:24952"/>
        <dbReference type="ChEBI" id="CHEBI:15377"/>
        <dbReference type="ChEBI" id="CHEBI:15378"/>
        <dbReference type="ChEBI" id="CHEBI:30616"/>
        <dbReference type="ChEBI" id="CHEBI:58690"/>
        <dbReference type="ChEBI" id="CHEBI:58722"/>
        <dbReference type="ChEBI" id="CHEBI:456216"/>
        <dbReference type="EC" id="2.7.1.170"/>
    </reaction>
</comment>
<dbReference type="UniPathway" id="UPA00544"/>
<reference evidence="2" key="1">
    <citation type="submission" date="2021-01" db="EMBL/GenBank/DDBJ databases">
        <title>Draft genome sequence of Acholeplasmataceae bacterium strain Mahy22.</title>
        <authorList>
            <person name="Watanabe M."/>
            <person name="Kojima H."/>
            <person name="Fukui M."/>
        </authorList>
    </citation>
    <scope>NUCLEOTIDE SEQUENCE</scope>
    <source>
        <strain evidence="2">Mahy22</strain>
    </source>
</reference>
<keyword evidence="1 2" id="KW-0418">Kinase</keyword>
<dbReference type="GO" id="GO:0009254">
    <property type="term" value="P:peptidoglycan turnover"/>
    <property type="evidence" value="ECO:0007669"/>
    <property type="project" value="UniProtKB-UniRule"/>
</dbReference>
<sequence>MKMKKLAIGLMSGTSLDGIDIILAEISGVSLETKVKVLKEKTYPFKDSVVQKIKDAMDDQLSSSKLISSLNVELGYVFGEAILTFYKDENIDFKDISFIASHGQTIYHIPNDEDQLFRSSLQLGEGSIISELCKTTVISNFRLADIASGGQGAPLVPYADYILFSDLHISRAIHNIGGIANMTFIPKLATLDDVIAFDSGPGNMMIDKACQLLYQKRYDDQGDISRSGKIIKEMYDHMMKHPYYKLNYPKSTGREAFGDKYTLDLLNQFYMHEPKDIMHTLSMVVIDSIVDSYKKIIKKPIDELILCGGGALNLFIKEEIAKKMKETKVSVLEDYGYSSQYKEALAFIILGNQTLNHLPSNVKSATGAKDYKILGQINYYR</sequence>
<dbReference type="GO" id="GO:0006040">
    <property type="term" value="P:amino sugar metabolic process"/>
    <property type="evidence" value="ECO:0007669"/>
    <property type="project" value="InterPro"/>
</dbReference>
<keyword evidence="1" id="KW-0808">Transferase</keyword>
<dbReference type="EC" id="2.7.1.170" evidence="1"/>
<proteinExistence type="inferred from homology"/>
<dbReference type="GO" id="GO:0097175">
    <property type="term" value="P:1,6-anhydro-N-acetyl-beta-muramic acid catabolic process"/>
    <property type="evidence" value="ECO:0007669"/>
    <property type="project" value="UniProtKB-UniRule"/>
</dbReference>
<dbReference type="KEGG" id="manr:MPAN_017280"/>
<dbReference type="Gene3D" id="3.30.420.40">
    <property type="match status" value="2"/>
</dbReference>
<dbReference type="InterPro" id="IPR043129">
    <property type="entry name" value="ATPase_NBD"/>
</dbReference>
<dbReference type="Pfam" id="PF03702">
    <property type="entry name" value="AnmK"/>
    <property type="match status" value="1"/>
</dbReference>
<dbReference type="NCBIfam" id="NF007142">
    <property type="entry name" value="PRK09585.2-1"/>
    <property type="match status" value="1"/>
</dbReference>
<comment type="pathway">
    <text evidence="1">Cell wall biogenesis; peptidoglycan recycling.</text>
</comment>
<evidence type="ECO:0000313" key="2">
    <source>
        <dbReference type="EMBL" id="BCR36835.1"/>
    </source>
</evidence>
<dbReference type="AlphaFoldDB" id="A0A7R7ZFZ7"/>
<dbReference type="UniPathway" id="UPA00343"/>
<feature type="binding site" evidence="1">
    <location>
        <begin position="13"/>
        <end position="20"/>
    </location>
    <ligand>
        <name>ATP</name>
        <dbReference type="ChEBI" id="CHEBI:30616"/>
    </ligand>
</feature>
<dbReference type="Proteomes" id="UP000620133">
    <property type="component" value="Chromosome"/>
</dbReference>
<gene>
    <name evidence="1 2" type="primary">anmK</name>
    <name evidence="2" type="ORF">MPAN_017280</name>
</gene>
<dbReference type="SUPFAM" id="SSF53067">
    <property type="entry name" value="Actin-like ATPase domain"/>
    <property type="match status" value="1"/>
</dbReference>
<dbReference type="PANTHER" id="PTHR30605">
    <property type="entry name" value="ANHYDRO-N-ACETYLMURAMIC ACID KINASE"/>
    <property type="match status" value="1"/>
</dbReference>
<keyword evidence="1" id="KW-0119">Carbohydrate metabolism</keyword>
<protein>
    <recommendedName>
        <fullName evidence="1">Anhydro-N-acetylmuramic acid kinase</fullName>
        <ecNumber evidence="1">2.7.1.170</ecNumber>
    </recommendedName>
    <alternativeName>
        <fullName evidence="1">AnhMurNAc kinase</fullName>
    </alternativeName>
</protein>
<dbReference type="InterPro" id="IPR005338">
    <property type="entry name" value="Anhydro_N_Ac-Mur_kinase"/>
</dbReference>
<dbReference type="PANTHER" id="PTHR30605:SF0">
    <property type="entry name" value="ANHYDRO-N-ACETYLMURAMIC ACID KINASE"/>
    <property type="match status" value="1"/>
</dbReference>
<keyword evidence="3" id="KW-1185">Reference proteome</keyword>
<comment type="pathway">
    <text evidence="1">Amino-sugar metabolism; 1,6-anhydro-N-acetylmuramate degradation.</text>
</comment>
<keyword evidence="1" id="KW-0547">Nucleotide-binding</keyword>
<dbReference type="GO" id="GO:0005524">
    <property type="term" value="F:ATP binding"/>
    <property type="evidence" value="ECO:0007669"/>
    <property type="project" value="UniProtKB-UniRule"/>
</dbReference>
<dbReference type="GO" id="GO:0016773">
    <property type="term" value="F:phosphotransferase activity, alcohol group as acceptor"/>
    <property type="evidence" value="ECO:0007669"/>
    <property type="project" value="UniProtKB-UniRule"/>
</dbReference>
<dbReference type="GO" id="GO:0016301">
    <property type="term" value="F:kinase activity"/>
    <property type="evidence" value="ECO:0007669"/>
    <property type="project" value="UniProtKB-KW"/>
</dbReference>
<comment type="similarity">
    <text evidence="1">Belongs to the anhydro-N-acetylmuramic acid kinase family.</text>
</comment>
<dbReference type="CDD" id="cd24050">
    <property type="entry name" value="ASKHA_NBD_ANMK"/>
    <property type="match status" value="1"/>
</dbReference>
<comment type="function">
    <text evidence="1">Catalyzes the specific phosphorylation of 1,6-anhydro-N-acetylmuramic acid (anhMurNAc) with the simultaneous cleavage of the 1,6-anhydro ring, generating MurNAc-6-P. Is required for the utilization of anhMurNAc either imported from the medium or derived from its own cell wall murein, and thus plays a role in cell wall recycling.</text>
</comment>
<accession>A0A7R7ZFZ7</accession>
<dbReference type="EMBL" id="AP024412">
    <property type="protein sequence ID" value="BCR36835.1"/>
    <property type="molecule type" value="Genomic_DNA"/>
</dbReference>
<organism evidence="2 3">
    <name type="scientific">Mariniplasma anaerobium</name>
    <dbReference type="NCBI Taxonomy" id="2735436"/>
    <lineage>
        <taxon>Bacteria</taxon>
        <taxon>Bacillati</taxon>
        <taxon>Mycoplasmatota</taxon>
        <taxon>Mollicutes</taxon>
        <taxon>Acholeplasmatales</taxon>
        <taxon>Acholeplasmataceae</taxon>
        <taxon>Mariniplasma</taxon>
    </lineage>
</organism>
<dbReference type="NCBIfam" id="NF007148">
    <property type="entry name" value="PRK09585.3-2"/>
    <property type="match status" value="1"/>
</dbReference>
<evidence type="ECO:0000256" key="1">
    <source>
        <dbReference type="HAMAP-Rule" id="MF_01270"/>
    </source>
</evidence>
<evidence type="ECO:0000313" key="3">
    <source>
        <dbReference type="Proteomes" id="UP000620133"/>
    </source>
</evidence>